<gene>
    <name evidence="1" type="ORF">WMO45_07040</name>
</gene>
<name>A0ABV1ENV8_9FIRM</name>
<keyword evidence="2" id="KW-1185">Reference proteome</keyword>
<dbReference type="EMBL" id="JBBMFT010000003">
    <property type="protein sequence ID" value="MEQ2456274.1"/>
    <property type="molecule type" value="Genomic_DNA"/>
</dbReference>
<dbReference type="Proteomes" id="UP001440599">
    <property type="component" value="Unassembled WGS sequence"/>
</dbReference>
<evidence type="ECO:0000313" key="2">
    <source>
        <dbReference type="Proteomes" id="UP001440599"/>
    </source>
</evidence>
<proteinExistence type="predicted"/>
<sequence>MCCCNRQSCRCQCCCGCGNGSGSGNSGITTLPSFPDLPVYPGNGTVSNTRWPVYVSVPAFLWETDTDDDTSGCGCCRG</sequence>
<evidence type="ECO:0000313" key="1">
    <source>
        <dbReference type="EMBL" id="MEQ2456274.1"/>
    </source>
</evidence>
<dbReference type="RefSeq" id="WP_349139866.1">
    <property type="nucleotide sequence ID" value="NZ_JBBMFT010000003.1"/>
</dbReference>
<comment type="caution">
    <text evidence="1">The sequence shown here is derived from an EMBL/GenBank/DDBJ whole genome shotgun (WGS) entry which is preliminary data.</text>
</comment>
<accession>A0ABV1ENV8</accession>
<evidence type="ECO:0008006" key="3">
    <source>
        <dbReference type="Google" id="ProtNLM"/>
    </source>
</evidence>
<protein>
    <recommendedName>
        <fullName evidence="3">Secreted protein</fullName>
    </recommendedName>
</protein>
<organism evidence="1 2">
    <name type="scientific">Flavonifractor hominis</name>
    <dbReference type="NCBI Taxonomy" id="3133178"/>
    <lineage>
        <taxon>Bacteria</taxon>
        <taxon>Bacillati</taxon>
        <taxon>Bacillota</taxon>
        <taxon>Clostridia</taxon>
        <taxon>Eubacteriales</taxon>
        <taxon>Oscillospiraceae</taxon>
        <taxon>Flavonifractor</taxon>
    </lineage>
</organism>
<reference evidence="1 2" key="1">
    <citation type="submission" date="2024-03" db="EMBL/GenBank/DDBJ databases">
        <title>Human intestinal bacterial collection.</title>
        <authorList>
            <person name="Pauvert C."/>
            <person name="Hitch T.C.A."/>
            <person name="Clavel T."/>
        </authorList>
    </citation>
    <scope>NUCLEOTIDE SEQUENCE [LARGE SCALE GENOMIC DNA]</scope>
    <source>
        <strain evidence="1 2">CLA-AP-H34</strain>
    </source>
</reference>